<protein>
    <submittedName>
        <fullName evidence="3">Porin family protein</fullName>
    </submittedName>
</protein>
<dbReference type="Proteomes" id="UP000332515">
    <property type="component" value="Unassembled WGS sequence"/>
</dbReference>
<dbReference type="SUPFAM" id="SSF56925">
    <property type="entry name" value="OMPA-like"/>
    <property type="match status" value="1"/>
</dbReference>
<keyword evidence="1" id="KW-0732">Signal</keyword>
<dbReference type="AlphaFoldDB" id="A0A6A7Y6K6"/>
<proteinExistence type="predicted"/>
<organism evidence="3 4">
    <name type="scientific">Segnochrobactrum spirostomi</name>
    <dbReference type="NCBI Taxonomy" id="2608987"/>
    <lineage>
        <taxon>Bacteria</taxon>
        <taxon>Pseudomonadati</taxon>
        <taxon>Pseudomonadota</taxon>
        <taxon>Alphaproteobacteria</taxon>
        <taxon>Hyphomicrobiales</taxon>
        <taxon>Segnochrobactraceae</taxon>
        <taxon>Segnochrobactrum</taxon>
    </lineage>
</organism>
<accession>A0A6A7Y6K6</accession>
<dbReference type="EMBL" id="VWNA01000001">
    <property type="protein sequence ID" value="MQT13292.1"/>
    <property type="molecule type" value="Genomic_DNA"/>
</dbReference>
<dbReference type="InterPro" id="IPR027385">
    <property type="entry name" value="Beta-barrel_OMP"/>
</dbReference>
<name>A0A6A7Y6K6_9HYPH</name>
<dbReference type="Pfam" id="PF13505">
    <property type="entry name" value="OMP_b-brl"/>
    <property type="match status" value="1"/>
</dbReference>
<evidence type="ECO:0000259" key="2">
    <source>
        <dbReference type="Pfam" id="PF13505"/>
    </source>
</evidence>
<reference evidence="3 4" key="1">
    <citation type="submission" date="2019-09" db="EMBL/GenBank/DDBJ databases">
        <title>Segnochrobactrum spirostomi gen. nov., sp. nov., isolated from the ciliate Spirostomum cf. yagiui and description of a novel family, Segnochrobactraceae fam. nov. within the order Rhizobiales of the class Alphaproteobacteria.</title>
        <authorList>
            <person name="Akter S."/>
            <person name="Shazib S.U.A."/>
            <person name="Shin M.K."/>
        </authorList>
    </citation>
    <scope>NUCLEOTIDE SEQUENCE [LARGE SCALE GENOMIC DNA]</scope>
    <source>
        <strain evidence="3 4">Sp-1</strain>
    </source>
</reference>
<evidence type="ECO:0000313" key="4">
    <source>
        <dbReference type="Proteomes" id="UP000332515"/>
    </source>
</evidence>
<sequence length="210" mass="21166">MIPAVPDDFGPYARADLGVAFPDASHMSLGGAAPATVSSPDFDAVATAGLGLGWRFTPWLRSDLTFDYAPAVQATGGCAACGGPSARADVSSLAILANAYVDFPVLGPVTPYVGAGIGTARLETSNAAVSGASGAVAAPPGAASWGFAYAFTGGLAVKLNDAVSVDVGYRYLDLGDAATGSGWTSAGPAKLKIDDVTTQQVRIGLRYRFE</sequence>
<gene>
    <name evidence="3" type="ORF">F0357_11690</name>
</gene>
<evidence type="ECO:0000313" key="3">
    <source>
        <dbReference type="EMBL" id="MQT13292.1"/>
    </source>
</evidence>
<evidence type="ECO:0000256" key="1">
    <source>
        <dbReference type="ARBA" id="ARBA00022729"/>
    </source>
</evidence>
<feature type="domain" description="Outer membrane protein beta-barrel" evidence="2">
    <location>
        <begin position="9"/>
        <end position="209"/>
    </location>
</feature>
<comment type="caution">
    <text evidence="3">The sequence shown here is derived from an EMBL/GenBank/DDBJ whole genome shotgun (WGS) entry which is preliminary data.</text>
</comment>
<dbReference type="Gene3D" id="2.40.160.20">
    <property type="match status" value="1"/>
</dbReference>
<keyword evidence="4" id="KW-1185">Reference proteome</keyword>
<dbReference type="InterPro" id="IPR011250">
    <property type="entry name" value="OMP/PagP_B-barrel"/>
</dbReference>